<organism evidence="5 6">
    <name type="scientific">Methylobacterium radiotolerans</name>
    <dbReference type="NCBI Taxonomy" id="31998"/>
    <lineage>
        <taxon>Bacteria</taxon>
        <taxon>Pseudomonadati</taxon>
        <taxon>Pseudomonadota</taxon>
        <taxon>Alphaproteobacteria</taxon>
        <taxon>Hyphomicrobiales</taxon>
        <taxon>Methylobacteriaceae</taxon>
        <taxon>Methylobacterium</taxon>
    </lineage>
</organism>
<dbReference type="InterPro" id="IPR005467">
    <property type="entry name" value="His_kinase_dom"/>
</dbReference>
<dbReference type="InterPro" id="IPR036097">
    <property type="entry name" value="HisK_dim/P_sf"/>
</dbReference>
<dbReference type="Pfam" id="PF02518">
    <property type="entry name" value="HATPase_c"/>
    <property type="match status" value="1"/>
</dbReference>
<dbReference type="Gene3D" id="6.10.340.10">
    <property type="match status" value="1"/>
</dbReference>
<keyword evidence="6" id="KW-1185">Reference proteome</keyword>
<comment type="catalytic activity">
    <reaction evidence="1">
        <text>ATP + protein L-histidine = ADP + protein N-phospho-L-histidine.</text>
        <dbReference type="EC" id="2.7.13.3"/>
    </reaction>
</comment>
<evidence type="ECO:0000313" key="5">
    <source>
        <dbReference type="EMBL" id="MET3867005.1"/>
    </source>
</evidence>
<comment type="caution">
    <text evidence="5">The sequence shown here is derived from an EMBL/GenBank/DDBJ whole genome shotgun (WGS) entry which is preliminary data.</text>
</comment>
<feature type="transmembrane region" description="Helical" evidence="3">
    <location>
        <begin position="6"/>
        <end position="29"/>
    </location>
</feature>
<dbReference type="SUPFAM" id="SSF47384">
    <property type="entry name" value="Homodimeric domain of signal transducing histidine kinase"/>
    <property type="match status" value="1"/>
</dbReference>
<dbReference type="RefSeq" id="WP_071000711.1">
    <property type="nucleotide sequence ID" value="NZ_JBEPNV010000001.1"/>
</dbReference>
<feature type="transmembrane region" description="Helical" evidence="3">
    <location>
        <begin position="432"/>
        <end position="452"/>
    </location>
</feature>
<gene>
    <name evidence="5" type="ORF">ABIC20_004314</name>
</gene>
<sequence length="791" mass="83783">MRVGPKIALVGGVPILAAGAIAMAGWLLLAQEERARRGAVLVADVYHDIATARLVRDQFAAADARDRSAYAERFAGLTARAEAGLGRLAGFARIDEQRARIASVERALARYRGEMDAFVRRTRENDGLIREMTQRADTLIDLTDRARLRQQASNADLARSMAEKVEALRVARGLVARLSALRARSAEGAVVAAQTAAQTAAQNAAQTAAQAGAQAVARSDAPAGAAGAESEGPRAQSLFRAASRDLANALRADGRDADAESLDALAAEAAAQKPDLRAKLDGWIERVLKIETSGQESLHDEVAQLLAYSVEANEIEQATQNVAIGTLKLGPRTAGALLHRDAALAERMRDEGERLARSAASLPISPLIQAEMIQALDGWRARLTTTIGGLRQQNAMIVAMDGLAATMIDSAKALNDAFVEDADRFGIFIQRILLAGAAGLLLFGALVVIFVARSILVPLRALQGDMVMLTGNPAGAAVRGTARRDELGDIARATAVFVSEITRREGALRRAKDQADVALVELRRTQDDLVRAEKLASLGQLVAGVAHEINTPLGIALTTGTLMSDEARTFRTGLSAGTLSRSRLTHFVDRVEEGATLLCANLTRAADLVQGFKQVAVDRVSDESRSVALATWLDDLLTSLRPMLRKGGHVVERACPADLVIVTNPGVLAQIVTNLVANAVVHGFRAGEPGRITVDVSEREGGLVRMEVRDTGQGIPPEHLERIFDPFFTTARSAGSTGLGMHIVHNLVTAKLGGRIAVSSERGQGTVVQVDFPAEGAGAAARPRTSAIGTP</sequence>
<evidence type="ECO:0000256" key="2">
    <source>
        <dbReference type="ARBA" id="ARBA00012438"/>
    </source>
</evidence>
<evidence type="ECO:0000256" key="1">
    <source>
        <dbReference type="ARBA" id="ARBA00000085"/>
    </source>
</evidence>
<dbReference type="PRINTS" id="PR00344">
    <property type="entry name" value="BCTRLSENSOR"/>
</dbReference>
<dbReference type="PANTHER" id="PTHR43065">
    <property type="entry name" value="SENSOR HISTIDINE KINASE"/>
    <property type="match status" value="1"/>
</dbReference>
<dbReference type="PANTHER" id="PTHR43065:SF47">
    <property type="match status" value="1"/>
</dbReference>
<dbReference type="PROSITE" id="PS50109">
    <property type="entry name" value="HIS_KIN"/>
    <property type="match status" value="1"/>
</dbReference>
<dbReference type="SUPFAM" id="SSF55874">
    <property type="entry name" value="ATPase domain of HSP90 chaperone/DNA topoisomerase II/histidine kinase"/>
    <property type="match status" value="1"/>
</dbReference>
<keyword evidence="3" id="KW-0812">Transmembrane</keyword>
<evidence type="ECO:0000313" key="6">
    <source>
        <dbReference type="Proteomes" id="UP001549119"/>
    </source>
</evidence>
<evidence type="ECO:0000259" key="4">
    <source>
        <dbReference type="PROSITE" id="PS50109"/>
    </source>
</evidence>
<dbReference type="GO" id="GO:0016301">
    <property type="term" value="F:kinase activity"/>
    <property type="evidence" value="ECO:0007669"/>
    <property type="project" value="UniProtKB-KW"/>
</dbReference>
<dbReference type="Gene3D" id="3.30.565.10">
    <property type="entry name" value="Histidine kinase-like ATPase, C-terminal domain"/>
    <property type="match status" value="1"/>
</dbReference>
<keyword evidence="5" id="KW-0418">Kinase</keyword>
<keyword evidence="3" id="KW-1133">Transmembrane helix</keyword>
<dbReference type="InterPro" id="IPR036890">
    <property type="entry name" value="HATPase_C_sf"/>
</dbReference>
<keyword evidence="3" id="KW-0472">Membrane</keyword>
<keyword evidence="5" id="KW-0808">Transferase</keyword>
<feature type="domain" description="Histidine kinase" evidence="4">
    <location>
        <begin position="544"/>
        <end position="776"/>
    </location>
</feature>
<dbReference type="Gene3D" id="1.10.287.130">
    <property type="match status" value="1"/>
</dbReference>
<proteinExistence type="predicted"/>
<name>A0ABV2NKH7_9HYPH</name>
<reference evidence="5 6" key="1">
    <citation type="submission" date="2024-06" db="EMBL/GenBank/DDBJ databases">
        <title>Genomics of switchgrass bacterial isolates.</title>
        <authorList>
            <person name="Shade A."/>
        </authorList>
    </citation>
    <scope>NUCLEOTIDE SEQUENCE [LARGE SCALE GENOMIC DNA]</scope>
    <source>
        <strain evidence="5 6">PvP084</strain>
    </source>
</reference>
<dbReference type="EC" id="2.7.13.3" evidence="2"/>
<evidence type="ECO:0000256" key="3">
    <source>
        <dbReference type="SAM" id="Phobius"/>
    </source>
</evidence>
<dbReference type="SMART" id="SM00387">
    <property type="entry name" value="HATPase_c"/>
    <property type="match status" value="1"/>
</dbReference>
<dbReference type="Proteomes" id="UP001549119">
    <property type="component" value="Unassembled WGS sequence"/>
</dbReference>
<dbReference type="EMBL" id="JBEPNW010000002">
    <property type="protein sequence ID" value="MET3867005.1"/>
    <property type="molecule type" value="Genomic_DNA"/>
</dbReference>
<dbReference type="InterPro" id="IPR004358">
    <property type="entry name" value="Sig_transdc_His_kin-like_C"/>
</dbReference>
<accession>A0ABV2NKH7</accession>
<protein>
    <recommendedName>
        <fullName evidence="2">histidine kinase</fullName>
        <ecNumber evidence="2">2.7.13.3</ecNumber>
    </recommendedName>
</protein>
<dbReference type="InterPro" id="IPR003594">
    <property type="entry name" value="HATPase_dom"/>
</dbReference>